<protein>
    <submittedName>
        <fullName evidence="1">Uncharacterized protein</fullName>
    </submittedName>
</protein>
<organism evidence="1 2">
    <name type="scientific">Trichogramma brassicae</name>
    <dbReference type="NCBI Taxonomy" id="86971"/>
    <lineage>
        <taxon>Eukaryota</taxon>
        <taxon>Metazoa</taxon>
        <taxon>Ecdysozoa</taxon>
        <taxon>Arthropoda</taxon>
        <taxon>Hexapoda</taxon>
        <taxon>Insecta</taxon>
        <taxon>Pterygota</taxon>
        <taxon>Neoptera</taxon>
        <taxon>Endopterygota</taxon>
        <taxon>Hymenoptera</taxon>
        <taxon>Apocrita</taxon>
        <taxon>Proctotrupomorpha</taxon>
        <taxon>Chalcidoidea</taxon>
        <taxon>Trichogrammatidae</taxon>
        <taxon>Trichogramma</taxon>
    </lineage>
</organism>
<dbReference type="Proteomes" id="UP000479190">
    <property type="component" value="Unassembled WGS sequence"/>
</dbReference>
<dbReference type="EMBL" id="CADCXV010000122">
    <property type="protein sequence ID" value="CAB0028320.1"/>
    <property type="molecule type" value="Genomic_DNA"/>
</dbReference>
<dbReference type="AlphaFoldDB" id="A0A6H5HXD9"/>
<name>A0A6H5HXD9_9HYME</name>
<keyword evidence="2" id="KW-1185">Reference proteome</keyword>
<gene>
    <name evidence="1" type="ORF">TBRA_LOCUS514</name>
</gene>
<evidence type="ECO:0000313" key="1">
    <source>
        <dbReference type="EMBL" id="CAB0028320.1"/>
    </source>
</evidence>
<proteinExistence type="predicted"/>
<evidence type="ECO:0000313" key="2">
    <source>
        <dbReference type="Proteomes" id="UP000479190"/>
    </source>
</evidence>
<accession>A0A6H5HXD9</accession>
<sequence length="326" mass="38033">MYSARDQTMRKQQRLDCKRERHINLVATRRARLGQYREVRGPRADCAVEKGSPTMPHKLLRGLALHHGPQSVQACPTLSDYTLCKLRKLQVRAYGFRLTRVKSRFTYLCIRSLHAHVLHGLKRPTLTIFLFCSFNFFTKRRTIKTTTPACERYDEQRRRIRTHEGATLCSELHVKRVPPRLPPGNNLHVANQGCAVNRNYFWGPLPTRVRIIQQAEVYTFDAEDKPDCRMEPQSRFICVVRRVPFVATSCCCRPTLYEDCSWRSVLSRIIPARTFPMPVLVVTRRYWEPEQGRLSVLFANRLRPISEPHRPSTNGLHSNRIKRRSA</sequence>
<reference evidence="1 2" key="1">
    <citation type="submission" date="2020-02" db="EMBL/GenBank/DDBJ databases">
        <authorList>
            <person name="Ferguson B K."/>
        </authorList>
    </citation>
    <scope>NUCLEOTIDE SEQUENCE [LARGE SCALE GENOMIC DNA]</scope>
</reference>